<evidence type="ECO:0000313" key="1">
    <source>
        <dbReference type="EMBL" id="PGF32487.1"/>
    </source>
</evidence>
<name>A0A8B2VDR2_CUTAC</name>
<proteinExistence type="predicted"/>
<protein>
    <submittedName>
        <fullName evidence="1">Uncharacterized protein</fullName>
    </submittedName>
</protein>
<dbReference type="AlphaFoldDB" id="A0A8B2VDR2"/>
<dbReference type="GeneID" id="92857658"/>
<dbReference type="EMBL" id="MVCE01000005">
    <property type="protein sequence ID" value="PGF32487.1"/>
    <property type="molecule type" value="Genomic_DNA"/>
</dbReference>
<gene>
    <name evidence="1" type="ORF">B1B09_10260</name>
</gene>
<dbReference type="RefSeq" id="WP_002516518.1">
    <property type="nucleotide sequence ID" value="NZ_AP022844.1"/>
</dbReference>
<sequence>MSSLKETTDRRGNKYGDTMQTLYEHSRRILAVFLIAALLCLAIIGPLPDTQSSATLTCTTTGIAAIFLVVVASHADPHFGLDSLAFIVTFLASAVCRRAATNPVSHSLYLPVIITAVALAAVAVVLRASASVSRQETTASQ</sequence>
<accession>A0A8B2VDR2</accession>
<reference evidence="1 2" key="1">
    <citation type="submission" date="2017-02" db="EMBL/GenBank/DDBJ databases">
        <title>Prevalence of linear plasmids in Cutibacterium acnes isolates obtained from cancerous prostatic tissue.</title>
        <authorList>
            <person name="Davidsson S."/>
            <person name="Bruggemann H."/>
        </authorList>
    </citation>
    <scope>NUCLEOTIDE SEQUENCE [LARGE SCALE GENOMIC DNA]</scope>
    <source>
        <strain evidence="1 2">11-78</strain>
    </source>
</reference>
<organism evidence="1 2">
    <name type="scientific">Cutibacterium acnes</name>
    <name type="common">Propionibacterium acnes</name>
    <dbReference type="NCBI Taxonomy" id="1747"/>
    <lineage>
        <taxon>Bacteria</taxon>
        <taxon>Bacillati</taxon>
        <taxon>Actinomycetota</taxon>
        <taxon>Actinomycetes</taxon>
        <taxon>Propionibacteriales</taxon>
        <taxon>Propionibacteriaceae</taxon>
        <taxon>Cutibacterium</taxon>
    </lineage>
</organism>
<dbReference type="Proteomes" id="UP000226191">
    <property type="component" value="Unassembled WGS sequence"/>
</dbReference>
<evidence type="ECO:0000313" key="2">
    <source>
        <dbReference type="Proteomes" id="UP000226191"/>
    </source>
</evidence>
<comment type="caution">
    <text evidence="1">The sequence shown here is derived from an EMBL/GenBank/DDBJ whole genome shotgun (WGS) entry which is preliminary data.</text>
</comment>